<dbReference type="OrthoDB" id="27330at2"/>
<keyword evidence="3" id="KW-0812">Transmembrane</keyword>
<dbReference type="InterPro" id="IPR050922">
    <property type="entry name" value="LytR/CpsA/Psr_CW_biosynth"/>
</dbReference>
<feature type="compositionally biased region" description="Low complexity" evidence="2">
    <location>
        <begin position="115"/>
        <end position="125"/>
    </location>
</feature>
<dbReference type="Proteomes" id="UP000272528">
    <property type="component" value="Chromosome"/>
</dbReference>
<protein>
    <recommendedName>
        <fullName evidence="4">Cell envelope-related transcriptional attenuator domain-containing protein</fullName>
    </recommendedName>
</protein>
<evidence type="ECO:0000313" key="5">
    <source>
        <dbReference type="EMBL" id="AZN43316.1"/>
    </source>
</evidence>
<name>A0A3S9ACC5_9BACL</name>
<dbReference type="PANTHER" id="PTHR33392">
    <property type="entry name" value="POLYISOPRENYL-TEICHOIC ACID--PEPTIDOGLYCAN TEICHOIC ACID TRANSFERASE TAGU"/>
    <property type="match status" value="1"/>
</dbReference>
<feature type="transmembrane region" description="Helical" evidence="3">
    <location>
        <begin position="12"/>
        <end position="34"/>
    </location>
</feature>
<feature type="compositionally biased region" description="Polar residues" evidence="2">
    <location>
        <begin position="69"/>
        <end position="79"/>
    </location>
</feature>
<evidence type="ECO:0000256" key="3">
    <source>
        <dbReference type="SAM" id="Phobius"/>
    </source>
</evidence>
<gene>
    <name evidence="5" type="ORF">EJC50_29215</name>
</gene>
<dbReference type="KEGG" id="palb:EJC50_29215"/>
<dbReference type="Gene3D" id="3.40.630.190">
    <property type="entry name" value="LCP protein"/>
    <property type="match status" value="1"/>
</dbReference>
<dbReference type="Pfam" id="PF03816">
    <property type="entry name" value="LytR_cpsA_psr"/>
    <property type="match status" value="1"/>
</dbReference>
<keyword evidence="6" id="KW-1185">Reference proteome</keyword>
<feature type="region of interest" description="Disordered" evidence="2">
    <location>
        <begin position="66"/>
        <end position="126"/>
    </location>
</feature>
<evidence type="ECO:0000313" key="6">
    <source>
        <dbReference type="Proteomes" id="UP000272528"/>
    </source>
</evidence>
<keyword evidence="3" id="KW-0472">Membrane</keyword>
<dbReference type="AlphaFoldDB" id="A0A3S9ACC5"/>
<dbReference type="InterPro" id="IPR004474">
    <property type="entry name" value="LytR_CpsA_psr"/>
</dbReference>
<proteinExistence type="inferred from homology"/>
<evidence type="ECO:0000256" key="1">
    <source>
        <dbReference type="ARBA" id="ARBA00006068"/>
    </source>
</evidence>
<accession>A0A3S9ACC5</accession>
<evidence type="ECO:0000259" key="4">
    <source>
        <dbReference type="Pfam" id="PF03816"/>
    </source>
</evidence>
<dbReference type="PANTHER" id="PTHR33392:SF6">
    <property type="entry name" value="POLYISOPRENYL-TEICHOIC ACID--PEPTIDOGLYCAN TEICHOIC ACID TRANSFERASE TAGU"/>
    <property type="match status" value="1"/>
</dbReference>
<dbReference type="EMBL" id="CP034437">
    <property type="protein sequence ID" value="AZN43316.1"/>
    <property type="molecule type" value="Genomic_DNA"/>
</dbReference>
<keyword evidence="3" id="KW-1133">Transmembrane helix</keyword>
<feature type="compositionally biased region" description="Basic and acidic residues" evidence="2">
    <location>
        <begin position="90"/>
        <end position="107"/>
    </location>
</feature>
<dbReference type="NCBIfam" id="TIGR00350">
    <property type="entry name" value="lytR_cpsA_psr"/>
    <property type="match status" value="1"/>
</dbReference>
<evidence type="ECO:0000256" key="2">
    <source>
        <dbReference type="SAM" id="MobiDB-lite"/>
    </source>
</evidence>
<comment type="similarity">
    <text evidence="1">Belongs to the LytR/CpsA/Psr (LCP) family.</text>
</comment>
<feature type="domain" description="Cell envelope-related transcriptional attenuator" evidence="4">
    <location>
        <begin position="171"/>
        <end position="314"/>
    </location>
</feature>
<organism evidence="5 6">
    <name type="scientific">Paenibacillus albus</name>
    <dbReference type="NCBI Taxonomy" id="2495582"/>
    <lineage>
        <taxon>Bacteria</taxon>
        <taxon>Bacillati</taxon>
        <taxon>Bacillota</taxon>
        <taxon>Bacilli</taxon>
        <taxon>Bacillales</taxon>
        <taxon>Paenibacillaceae</taxon>
        <taxon>Paenibacillus</taxon>
    </lineage>
</organism>
<reference evidence="6" key="1">
    <citation type="submission" date="2018-12" db="EMBL/GenBank/DDBJ databases">
        <title>Genome sequence of Peanibacillus sp.</title>
        <authorList>
            <person name="Subramani G."/>
            <person name="Srinivasan S."/>
            <person name="Kim M.K."/>
        </authorList>
    </citation>
    <scope>NUCLEOTIDE SEQUENCE [LARGE SCALE GENOMIC DNA]</scope>
    <source>
        <strain evidence="6">18JY67-1</strain>
    </source>
</reference>
<sequence>MKLRANRKKIIKVTIFSLGGIALLVLIGGGYLWFTLQRTMKVMYDPLPDKTWKAPAFERDSVAAALNNPEPTGETSIPAQSAGGDSALPNDHKASDGSSADKVDTTKNDNTQKYNNQSNNIPNNNKQLSKIEARKLSDEQVQMLMHPDLNKRDPFCLLLLGVDERAGDRGRSDTMILLSINPAKGSALAISIPRDTRLQLPKRESYDKINHAYAFGGTALSVEAVERLFGVPIAYYMKTNMEGIVDIVDTLGGVKVNNPWGFKFDDTNFPKGELSLDGQKALMYVRMRHEDPQGDFGRTQRQRSVLSALVDNVASVRSLGKLPHILSQLSKDVRTNLTSGSMFDLASNYRPEIENVDTLSLNGKGIMIKGIYYYSVTPEERGRIQNIILDHVL</sequence>